<accession>A0A1G6IJ21</accession>
<feature type="domain" description="HDOD" evidence="1">
    <location>
        <begin position="16"/>
        <end position="211"/>
    </location>
</feature>
<dbReference type="Gene3D" id="1.10.3210.10">
    <property type="entry name" value="Hypothetical protein af1432"/>
    <property type="match status" value="1"/>
</dbReference>
<name>A0A1G6IJ21_9BACT</name>
<evidence type="ECO:0000313" key="4">
    <source>
        <dbReference type="Proteomes" id="UP000199322"/>
    </source>
</evidence>
<dbReference type="EMBL" id="SRME01000001">
    <property type="protein sequence ID" value="TGG89209.1"/>
    <property type="molecule type" value="Genomic_DNA"/>
</dbReference>
<dbReference type="PANTHER" id="PTHR33525">
    <property type="match status" value="1"/>
</dbReference>
<dbReference type="InterPro" id="IPR052340">
    <property type="entry name" value="RNase_Y/CdgJ"/>
</dbReference>
<evidence type="ECO:0000259" key="1">
    <source>
        <dbReference type="PROSITE" id="PS51833"/>
    </source>
</evidence>
<sequence>MSKVSISVISKKIEELPTPDFIVQRIINIASDPNSSVKDLNAAVLESPSLSAKILKLSNSAYYALPRKITKLSQAINILGFKTVRNLAMSIFTVKNFFRKEYDFFNTKKFWIHLMSTAIGAELLAKTINYPEREEAFLGGLLHDLGKISMSNIMPEIFEMTIKIANHKKISFKEAEDILDSYSHEAIGKLLFKQWGLSDQIINSAGFHDSIDNLSDENTKMIVQIIHISNITTNTLYYGYSGNFGIEIPNINAWNNLGLTPKKYFNYVEALKNKIENSEEFMNIDGIIEDMEVDENV</sequence>
<dbReference type="Proteomes" id="UP000297288">
    <property type="component" value="Unassembled WGS sequence"/>
</dbReference>
<dbReference type="PANTHER" id="PTHR33525:SF3">
    <property type="entry name" value="RIBONUCLEASE Y"/>
    <property type="match status" value="1"/>
</dbReference>
<dbReference type="Proteomes" id="UP000199322">
    <property type="component" value="Unassembled WGS sequence"/>
</dbReference>
<evidence type="ECO:0000313" key="5">
    <source>
        <dbReference type="Proteomes" id="UP000297288"/>
    </source>
</evidence>
<reference evidence="3 5" key="2">
    <citation type="submission" date="2019-04" db="EMBL/GenBank/DDBJ databases">
        <title>Draft genome sequence data and analysis of a Fermenting Bacterium, Geotoga petraea strain HO-Geo1, isolated from heavy-oil petroleum reservoir in Russia.</title>
        <authorList>
            <person name="Grouzdev D.S."/>
            <person name="Semenova E.M."/>
            <person name="Sokolova D.S."/>
            <person name="Tourova T.P."/>
            <person name="Poltaraus A.B."/>
            <person name="Nazina T.N."/>
        </authorList>
    </citation>
    <scope>NUCLEOTIDE SEQUENCE [LARGE SCALE GENOMIC DNA]</scope>
    <source>
        <strain evidence="3 5">HO-Geo1</strain>
    </source>
</reference>
<dbReference type="EMBL" id="FMYV01000001">
    <property type="protein sequence ID" value="SDC05985.1"/>
    <property type="molecule type" value="Genomic_DNA"/>
</dbReference>
<dbReference type="PROSITE" id="PS51833">
    <property type="entry name" value="HDOD"/>
    <property type="match status" value="1"/>
</dbReference>
<organism evidence="2 4">
    <name type="scientific">Geotoga petraea</name>
    <dbReference type="NCBI Taxonomy" id="28234"/>
    <lineage>
        <taxon>Bacteria</taxon>
        <taxon>Thermotogati</taxon>
        <taxon>Thermotogota</taxon>
        <taxon>Thermotogae</taxon>
        <taxon>Petrotogales</taxon>
        <taxon>Petrotogaceae</taxon>
        <taxon>Geotoga</taxon>
    </lineage>
</organism>
<gene>
    <name evidence="3" type="ORF">E4650_03210</name>
    <name evidence="2" type="ORF">SAMN04488588_0383</name>
</gene>
<reference evidence="2 4" key="1">
    <citation type="submission" date="2016-10" db="EMBL/GenBank/DDBJ databases">
        <authorList>
            <person name="de Groot N.N."/>
        </authorList>
    </citation>
    <scope>NUCLEOTIDE SEQUENCE [LARGE SCALE GENOMIC DNA]</scope>
    <source>
        <strain evidence="2 4">WG14</strain>
    </source>
</reference>
<protein>
    <submittedName>
        <fullName evidence="2">HD-like signal output (HDOD) domain, no enzymatic activity</fullName>
    </submittedName>
    <submittedName>
        <fullName evidence="3">HDOD domain-containing protein</fullName>
    </submittedName>
</protein>
<keyword evidence="4" id="KW-1185">Reference proteome</keyword>
<evidence type="ECO:0000313" key="3">
    <source>
        <dbReference type="EMBL" id="TGG89209.1"/>
    </source>
</evidence>
<dbReference type="RefSeq" id="WP_091402302.1">
    <property type="nucleotide sequence ID" value="NZ_FMYV01000001.1"/>
</dbReference>
<dbReference type="CDD" id="cd00077">
    <property type="entry name" value="HDc"/>
    <property type="match status" value="1"/>
</dbReference>
<dbReference type="InterPro" id="IPR003607">
    <property type="entry name" value="HD/PDEase_dom"/>
</dbReference>
<dbReference type="AlphaFoldDB" id="A0A1G6IJ21"/>
<dbReference type="SUPFAM" id="SSF109604">
    <property type="entry name" value="HD-domain/PDEase-like"/>
    <property type="match status" value="1"/>
</dbReference>
<dbReference type="STRING" id="28234.SAMN04488588_0383"/>
<evidence type="ECO:0000313" key="2">
    <source>
        <dbReference type="EMBL" id="SDC05985.1"/>
    </source>
</evidence>
<dbReference type="OrthoDB" id="9788446at2"/>
<dbReference type="InterPro" id="IPR013976">
    <property type="entry name" value="HDOD"/>
</dbReference>
<dbReference type="Pfam" id="PF08668">
    <property type="entry name" value="HDOD"/>
    <property type="match status" value="1"/>
</dbReference>
<proteinExistence type="predicted"/>